<protein>
    <submittedName>
        <fullName evidence="4">Gfo/Idh/MocA family oxidoreductase</fullName>
    </submittedName>
</protein>
<dbReference type="RefSeq" id="WP_133231218.1">
    <property type="nucleotide sequence ID" value="NZ_SMRT01000009.1"/>
</dbReference>
<feature type="domain" description="GFO/IDH/MocA-like oxidoreductase" evidence="3">
    <location>
        <begin position="130"/>
        <end position="255"/>
    </location>
</feature>
<dbReference type="Gene3D" id="3.30.360.10">
    <property type="entry name" value="Dihydrodipicolinate Reductase, domain 2"/>
    <property type="match status" value="1"/>
</dbReference>
<evidence type="ECO:0000256" key="1">
    <source>
        <dbReference type="ARBA" id="ARBA00023002"/>
    </source>
</evidence>
<dbReference type="PANTHER" id="PTHR43818:SF11">
    <property type="entry name" value="BCDNA.GH03377"/>
    <property type="match status" value="1"/>
</dbReference>
<dbReference type="Pfam" id="PF01408">
    <property type="entry name" value="GFO_IDH_MocA"/>
    <property type="match status" value="1"/>
</dbReference>
<dbReference type="OrthoDB" id="9815825at2"/>
<dbReference type="InterPro" id="IPR055170">
    <property type="entry name" value="GFO_IDH_MocA-like_dom"/>
</dbReference>
<organism evidence="4 5">
    <name type="scientific">Paenibacillus piri</name>
    <dbReference type="NCBI Taxonomy" id="2547395"/>
    <lineage>
        <taxon>Bacteria</taxon>
        <taxon>Bacillati</taxon>
        <taxon>Bacillota</taxon>
        <taxon>Bacilli</taxon>
        <taxon>Bacillales</taxon>
        <taxon>Paenibacillaceae</taxon>
        <taxon>Paenibacillus</taxon>
    </lineage>
</organism>
<accession>A0A4V6PIG7</accession>
<reference evidence="4 5" key="1">
    <citation type="submission" date="2019-03" db="EMBL/GenBank/DDBJ databases">
        <title>This is whole genome sequence of Paenibacillus sp MS74 strain.</title>
        <authorList>
            <person name="Trinh H.N."/>
        </authorList>
    </citation>
    <scope>NUCLEOTIDE SEQUENCE [LARGE SCALE GENOMIC DNA]</scope>
    <source>
        <strain evidence="4 5">MS74</strain>
    </source>
</reference>
<dbReference type="AlphaFoldDB" id="A0A4V6PIG7"/>
<dbReference type="GO" id="GO:0016491">
    <property type="term" value="F:oxidoreductase activity"/>
    <property type="evidence" value="ECO:0007669"/>
    <property type="project" value="UniProtKB-KW"/>
</dbReference>
<dbReference type="SUPFAM" id="SSF55347">
    <property type="entry name" value="Glyceraldehyde-3-phosphate dehydrogenase-like, C-terminal domain"/>
    <property type="match status" value="1"/>
</dbReference>
<evidence type="ECO:0000259" key="3">
    <source>
        <dbReference type="Pfam" id="PF22725"/>
    </source>
</evidence>
<dbReference type="GO" id="GO:0000166">
    <property type="term" value="F:nucleotide binding"/>
    <property type="evidence" value="ECO:0007669"/>
    <property type="project" value="InterPro"/>
</dbReference>
<sequence>MTIGISLVGAGGFARMHLEAYKSDPRAKVLWICDPDLNRARQYAAEYDIPNVTARYEDSLLDPHVNSVDITAPNFLHKPVSIQAMEAGKAVLCEKPMALDAQESQDMVDASRRLKRKLFVKYHQRFDLAHQKAKQMMDSGEFANPVLGFVTLFANHLPSMLNPNHWRGIPALCGGGCLFSSGSHLLDLIHYFFGDLHAITAVNRQLVANDPNKGDDNAAVIMEFKSGALCHFIGCWTSDYGTHRSKEIHGTNGSLSIVEVGGDKGTNTLYHKTKTSNDIVIQAPDWFRQSNFAAIRHFLDYYEDRTEPLYPLETCVNSMRTLGLAYESSALGKQIVVDA</sequence>
<dbReference type="EMBL" id="SMRT01000009">
    <property type="protein sequence ID" value="TDF95944.1"/>
    <property type="molecule type" value="Genomic_DNA"/>
</dbReference>
<dbReference type="InterPro" id="IPR000683">
    <property type="entry name" value="Gfo/Idh/MocA-like_OxRdtase_N"/>
</dbReference>
<dbReference type="InterPro" id="IPR036291">
    <property type="entry name" value="NAD(P)-bd_dom_sf"/>
</dbReference>
<proteinExistence type="predicted"/>
<dbReference type="Pfam" id="PF22725">
    <property type="entry name" value="GFO_IDH_MocA_C3"/>
    <property type="match status" value="1"/>
</dbReference>
<dbReference type="Proteomes" id="UP000295636">
    <property type="component" value="Unassembled WGS sequence"/>
</dbReference>
<name>A0A4V6PIG7_9BACL</name>
<evidence type="ECO:0000259" key="2">
    <source>
        <dbReference type="Pfam" id="PF01408"/>
    </source>
</evidence>
<dbReference type="Gene3D" id="3.40.50.720">
    <property type="entry name" value="NAD(P)-binding Rossmann-like Domain"/>
    <property type="match status" value="1"/>
</dbReference>
<evidence type="ECO:0000313" key="4">
    <source>
        <dbReference type="EMBL" id="TDF95944.1"/>
    </source>
</evidence>
<gene>
    <name evidence="4" type="ORF">E1757_19695</name>
</gene>
<dbReference type="SUPFAM" id="SSF51735">
    <property type="entry name" value="NAD(P)-binding Rossmann-fold domains"/>
    <property type="match status" value="1"/>
</dbReference>
<keyword evidence="5" id="KW-1185">Reference proteome</keyword>
<comment type="caution">
    <text evidence="4">The sequence shown here is derived from an EMBL/GenBank/DDBJ whole genome shotgun (WGS) entry which is preliminary data.</text>
</comment>
<keyword evidence="1" id="KW-0560">Oxidoreductase</keyword>
<dbReference type="PANTHER" id="PTHR43818">
    <property type="entry name" value="BCDNA.GH03377"/>
    <property type="match status" value="1"/>
</dbReference>
<feature type="domain" description="Gfo/Idh/MocA-like oxidoreductase N-terminal" evidence="2">
    <location>
        <begin position="4"/>
        <end position="122"/>
    </location>
</feature>
<dbReference type="InterPro" id="IPR050463">
    <property type="entry name" value="Gfo/Idh/MocA_oxidrdct_glycsds"/>
</dbReference>
<evidence type="ECO:0000313" key="5">
    <source>
        <dbReference type="Proteomes" id="UP000295636"/>
    </source>
</evidence>